<dbReference type="Proteomes" id="UP000054047">
    <property type="component" value="Unassembled WGS sequence"/>
</dbReference>
<evidence type="ECO:0000256" key="1">
    <source>
        <dbReference type="SAM" id="MobiDB-lite"/>
    </source>
</evidence>
<gene>
    <name evidence="2" type="ORF">ANCDUO_07761</name>
</gene>
<keyword evidence="3" id="KW-1185">Reference proteome</keyword>
<protein>
    <submittedName>
        <fullName evidence="2">Uncharacterized protein</fullName>
    </submittedName>
</protein>
<evidence type="ECO:0000313" key="3">
    <source>
        <dbReference type="Proteomes" id="UP000054047"/>
    </source>
</evidence>
<proteinExistence type="predicted"/>
<dbReference type="AlphaFoldDB" id="A0A0C2DHM7"/>
<name>A0A0C2DHM7_9BILA</name>
<organism evidence="2 3">
    <name type="scientific">Ancylostoma duodenale</name>
    <dbReference type="NCBI Taxonomy" id="51022"/>
    <lineage>
        <taxon>Eukaryota</taxon>
        <taxon>Metazoa</taxon>
        <taxon>Ecdysozoa</taxon>
        <taxon>Nematoda</taxon>
        <taxon>Chromadorea</taxon>
        <taxon>Rhabditida</taxon>
        <taxon>Rhabditina</taxon>
        <taxon>Rhabditomorpha</taxon>
        <taxon>Strongyloidea</taxon>
        <taxon>Ancylostomatidae</taxon>
        <taxon>Ancylostomatinae</taxon>
        <taxon>Ancylostoma</taxon>
    </lineage>
</organism>
<evidence type="ECO:0000313" key="2">
    <source>
        <dbReference type="EMBL" id="KIH61957.1"/>
    </source>
</evidence>
<sequence length="79" mass="8962">MIRGGPRGSIRGGFPPRGARGGYRVRWPCHYVNVEEEEDMDTGGHRTEHQAATITHRMAEARTIHMSKLYSCIRKLNVV</sequence>
<accession>A0A0C2DHM7</accession>
<feature type="compositionally biased region" description="Gly residues" evidence="1">
    <location>
        <begin position="1"/>
        <end position="11"/>
    </location>
</feature>
<dbReference type="EMBL" id="KN729697">
    <property type="protein sequence ID" value="KIH61957.1"/>
    <property type="molecule type" value="Genomic_DNA"/>
</dbReference>
<feature type="region of interest" description="Disordered" evidence="1">
    <location>
        <begin position="1"/>
        <end position="20"/>
    </location>
</feature>
<reference evidence="2 3" key="1">
    <citation type="submission" date="2013-12" db="EMBL/GenBank/DDBJ databases">
        <title>Draft genome of the parsitic nematode Ancylostoma duodenale.</title>
        <authorList>
            <person name="Mitreva M."/>
        </authorList>
    </citation>
    <scope>NUCLEOTIDE SEQUENCE [LARGE SCALE GENOMIC DNA]</scope>
    <source>
        <strain evidence="2 3">Zhejiang</strain>
    </source>
</reference>